<dbReference type="EC" id="2.7.1.40" evidence="3"/>
<dbReference type="EMBL" id="CP114768">
    <property type="protein sequence ID" value="WBA43912.1"/>
    <property type="molecule type" value="Genomic_DNA"/>
</dbReference>
<evidence type="ECO:0000313" key="13">
    <source>
        <dbReference type="EMBL" id="WBA43912.1"/>
    </source>
</evidence>
<feature type="domain" description="Pyruvate kinase barrel" evidence="12">
    <location>
        <begin position="366"/>
        <end position="583"/>
    </location>
</feature>
<dbReference type="NCBIfam" id="NF011314">
    <property type="entry name" value="PRK14725.1"/>
    <property type="match status" value="1"/>
</dbReference>
<dbReference type="InterPro" id="IPR015806">
    <property type="entry name" value="Pyrv_Knase_insert_dom_sf"/>
</dbReference>
<sequence length="629" mass="67597">MTEPVTAVSFACRHAAELSALLAELTALRTGMLARADQAAGQLRDVHPGFQVSAHNLLHYLALRQHDRRDLQLRLAALGLSSLGRAEAHALATVESVRAVLHALLNPDAPGPQPNPAIAPDFESGPGLLAEHSTTCLGPAPAAHGVRIMVTMPGEAATRYELVRDLLRAGMDCMRINCAHDDAAAWGRMIAHLRRAEQELGLACRVSMDVAGPKLRTHGLPPAPAVLHLKPTRDASGRVLSPARLWLTSREQPHPAPAVAAAILLFPAEWLHGLRPGKDVSFSDARGARRKLRVVSTGAEGSWAELHKTAYLTPLTRFRGPGGAEATLPELPTGSSSLRLRPGDTLHLTRQPLPPLSAGPEASPEAGPALIGCTLPEVLDRVKAGEHIWFDDGKIGGVVEHVADGTVQVRITRARAEGEKLRNDKGINLPDTELALPALTDKDLQDLVFIAQYADMVELSFVNSPADITRLQEHLRQLTDRPLPIVLKIETRRGFEQLPDLLLRAMQAGSCGVMIARGDLAVECGFERLAEVQEEVLWLCEAAHVPVIWATQVLESLASGGVPSRAEITDAAMGSRAECVMLNKGPHIVEAVQSLGNILSRMQDHQTKKSAQLRSLHVAGQWQPAEGGS</sequence>
<keyword evidence="11 13" id="KW-0670">Pyruvate</keyword>
<evidence type="ECO:0000256" key="4">
    <source>
        <dbReference type="ARBA" id="ARBA00022679"/>
    </source>
</evidence>
<dbReference type="InterPro" id="IPR040442">
    <property type="entry name" value="Pyrv_kinase-like_dom_sf"/>
</dbReference>
<dbReference type="InterPro" id="IPR001697">
    <property type="entry name" value="Pyr_Knase"/>
</dbReference>
<name>A0ABY7LWU6_9BACT</name>
<evidence type="ECO:0000256" key="10">
    <source>
        <dbReference type="ARBA" id="ARBA00023152"/>
    </source>
</evidence>
<reference evidence="13 14" key="1">
    <citation type="submission" date="2022-12" db="EMBL/GenBank/DDBJ databases">
        <title>Hymenobacter canadensis sp. nov. isolated from lake water of the Cambridge Bay, Canada.</title>
        <authorList>
            <person name="Kim W.H."/>
            <person name="Lee Y.M."/>
        </authorList>
    </citation>
    <scope>NUCLEOTIDE SEQUENCE [LARGE SCALE GENOMIC DNA]</scope>
    <source>
        <strain evidence="13 14">PAMC 29467</strain>
        <plasmid evidence="13 14">unnamed1</plasmid>
    </source>
</reference>
<comment type="pathway">
    <text evidence="1">Carbohydrate degradation; glycolysis; pyruvate from D-glyceraldehyde 3-phosphate: step 5/5.</text>
</comment>
<dbReference type="InterPro" id="IPR015793">
    <property type="entry name" value="Pyrv_Knase_brl"/>
</dbReference>
<keyword evidence="6" id="KW-0547">Nucleotide-binding</keyword>
<dbReference type="Pfam" id="PF00224">
    <property type="entry name" value="PK"/>
    <property type="match status" value="2"/>
</dbReference>
<evidence type="ECO:0000256" key="9">
    <source>
        <dbReference type="ARBA" id="ARBA00022842"/>
    </source>
</evidence>
<dbReference type="Proteomes" id="UP001211005">
    <property type="component" value="Plasmid unnamed1"/>
</dbReference>
<dbReference type="RefSeq" id="WP_269561948.1">
    <property type="nucleotide sequence ID" value="NZ_CP114768.1"/>
</dbReference>
<accession>A0ABY7LWU6</accession>
<evidence type="ECO:0000256" key="8">
    <source>
        <dbReference type="ARBA" id="ARBA00022840"/>
    </source>
</evidence>
<feature type="domain" description="Pyruvate kinase barrel" evidence="12">
    <location>
        <begin position="147"/>
        <end position="220"/>
    </location>
</feature>
<protein>
    <recommendedName>
        <fullName evidence="3">pyruvate kinase</fullName>
        <ecNumber evidence="3">2.7.1.40</ecNumber>
    </recommendedName>
</protein>
<keyword evidence="10" id="KW-0324">Glycolysis</keyword>
<keyword evidence="8" id="KW-0067">ATP-binding</keyword>
<evidence type="ECO:0000256" key="11">
    <source>
        <dbReference type="ARBA" id="ARBA00023317"/>
    </source>
</evidence>
<evidence type="ECO:0000313" key="14">
    <source>
        <dbReference type="Proteomes" id="UP001211005"/>
    </source>
</evidence>
<dbReference type="Gene3D" id="3.20.20.60">
    <property type="entry name" value="Phosphoenolpyruvate-binding domains"/>
    <property type="match status" value="2"/>
</dbReference>
<keyword evidence="14" id="KW-1185">Reference proteome</keyword>
<comment type="similarity">
    <text evidence="2">Belongs to the pyruvate kinase family.</text>
</comment>
<dbReference type="PANTHER" id="PTHR11817">
    <property type="entry name" value="PYRUVATE KINASE"/>
    <property type="match status" value="1"/>
</dbReference>
<evidence type="ECO:0000256" key="6">
    <source>
        <dbReference type="ARBA" id="ARBA00022741"/>
    </source>
</evidence>
<organism evidence="13 14">
    <name type="scientific">Hymenobacter canadensis</name>
    <dbReference type="NCBI Taxonomy" id="2999067"/>
    <lineage>
        <taxon>Bacteria</taxon>
        <taxon>Pseudomonadati</taxon>
        <taxon>Bacteroidota</taxon>
        <taxon>Cytophagia</taxon>
        <taxon>Cytophagales</taxon>
        <taxon>Hymenobacteraceae</taxon>
        <taxon>Hymenobacter</taxon>
    </lineage>
</organism>
<dbReference type="Gene3D" id="2.40.33.10">
    <property type="entry name" value="PK beta-barrel domain-like"/>
    <property type="match status" value="2"/>
</dbReference>
<dbReference type="SUPFAM" id="SSF51621">
    <property type="entry name" value="Phosphoenolpyruvate/pyruvate domain"/>
    <property type="match status" value="1"/>
</dbReference>
<keyword evidence="13" id="KW-0614">Plasmid</keyword>
<keyword evidence="7 13" id="KW-0418">Kinase</keyword>
<keyword evidence="9" id="KW-0460">Magnesium</keyword>
<evidence type="ECO:0000256" key="5">
    <source>
        <dbReference type="ARBA" id="ARBA00022723"/>
    </source>
</evidence>
<evidence type="ECO:0000259" key="12">
    <source>
        <dbReference type="Pfam" id="PF00224"/>
    </source>
</evidence>
<dbReference type="SUPFAM" id="SSF50800">
    <property type="entry name" value="PK beta-barrel domain-like"/>
    <property type="match status" value="1"/>
</dbReference>
<dbReference type="InterPro" id="IPR015813">
    <property type="entry name" value="Pyrv/PenolPyrv_kinase-like_dom"/>
</dbReference>
<keyword evidence="5" id="KW-0479">Metal-binding</keyword>
<evidence type="ECO:0000256" key="2">
    <source>
        <dbReference type="ARBA" id="ARBA00008663"/>
    </source>
</evidence>
<geneLocation type="plasmid" evidence="13 14">
    <name>unnamed1</name>
</geneLocation>
<dbReference type="InterPro" id="IPR011037">
    <property type="entry name" value="Pyrv_Knase-like_insert_dom_sf"/>
</dbReference>
<gene>
    <name evidence="13" type="ORF">O3303_20305</name>
</gene>
<dbReference type="GO" id="GO:0016301">
    <property type="term" value="F:kinase activity"/>
    <property type="evidence" value="ECO:0007669"/>
    <property type="project" value="UniProtKB-KW"/>
</dbReference>
<evidence type="ECO:0000256" key="1">
    <source>
        <dbReference type="ARBA" id="ARBA00004997"/>
    </source>
</evidence>
<evidence type="ECO:0000256" key="3">
    <source>
        <dbReference type="ARBA" id="ARBA00012142"/>
    </source>
</evidence>
<evidence type="ECO:0000256" key="7">
    <source>
        <dbReference type="ARBA" id="ARBA00022777"/>
    </source>
</evidence>
<keyword evidence="4" id="KW-0808">Transferase</keyword>
<proteinExistence type="inferred from homology"/>